<dbReference type="CDD" id="cd07980">
    <property type="entry name" value="TFIIF_beta"/>
    <property type="match status" value="1"/>
</dbReference>
<evidence type="ECO:0000256" key="5">
    <source>
        <dbReference type="ARBA" id="ARBA00023163"/>
    </source>
</evidence>
<dbReference type="InterPro" id="IPR036390">
    <property type="entry name" value="WH_DNA-bd_sf"/>
</dbReference>
<sequence>METSASTSDEEGEAEAMLDVDHAERSVWIVKVPGYLAEAWEKAHVANGEDDEELQGAKLGHVQIDVGQDGKAKFRFELDDALNKQLPKVYDMCYTTDELDMVLFSDGPDGSTAVEGRVQQKFDLRPAMDEQGNVDEVYRAIARKRFQSIGKKSRTIKVLDEVPGRVETSRVLPTAGTEHRRKGLEKGAYLSDLRRTRMEKSDLENLLFRLFERQPSWSFNQLQSETNQPTAYLKEVLNEVALLNRKGPNQYLWELKPDYRHDIK</sequence>
<dbReference type="GO" id="GO:0003677">
    <property type="term" value="F:DNA binding"/>
    <property type="evidence" value="ECO:0007669"/>
    <property type="project" value="UniProtKB-KW"/>
</dbReference>
<dbReference type="EMBL" id="HBIS01000348">
    <property type="protein sequence ID" value="CAE0606480.1"/>
    <property type="molecule type" value="Transcribed_RNA"/>
</dbReference>
<proteinExistence type="inferred from homology"/>
<dbReference type="Pfam" id="PF02270">
    <property type="entry name" value="TFIIF_beta"/>
    <property type="match status" value="1"/>
</dbReference>
<evidence type="ECO:0000256" key="4">
    <source>
        <dbReference type="ARBA" id="ARBA00023125"/>
    </source>
</evidence>
<dbReference type="Gene3D" id="1.10.10.10">
    <property type="entry name" value="Winged helix-like DNA-binding domain superfamily/Winged helix DNA-binding domain"/>
    <property type="match status" value="1"/>
</dbReference>
<dbReference type="SUPFAM" id="SSF50916">
    <property type="entry name" value="Rap30/74 interaction domains"/>
    <property type="match status" value="1"/>
</dbReference>
<gene>
    <name evidence="9" type="ORF">PSAL00342_LOCUS295</name>
    <name evidence="10" type="ORF">PSAL00342_LOCUS296</name>
</gene>
<organism evidence="10">
    <name type="scientific">Picocystis salinarum</name>
    <dbReference type="NCBI Taxonomy" id="88271"/>
    <lineage>
        <taxon>Eukaryota</taxon>
        <taxon>Viridiplantae</taxon>
        <taxon>Chlorophyta</taxon>
        <taxon>Picocystophyceae</taxon>
        <taxon>Picocystales</taxon>
        <taxon>Picocystaceae</taxon>
        <taxon>Picocystis</taxon>
    </lineage>
</organism>
<evidence type="ECO:0000256" key="1">
    <source>
        <dbReference type="ARBA" id="ARBA00004123"/>
    </source>
</evidence>
<name>A0A6U9PNV0_9CHLO</name>
<dbReference type="GO" id="GO:0006367">
    <property type="term" value="P:transcription initiation at RNA polymerase II promoter"/>
    <property type="evidence" value="ECO:0007669"/>
    <property type="project" value="InterPro"/>
</dbReference>
<keyword evidence="6" id="KW-0539">Nucleus</keyword>
<comment type="subcellular location">
    <subcellularLocation>
        <location evidence="1">Nucleus</location>
    </subcellularLocation>
</comment>
<evidence type="ECO:0000256" key="3">
    <source>
        <dbReference type="ARBA" id="ARBA00023015"/>
    </source>
</evidence>
<protein>
    <submittedName>
        <fullName evidence="10">Uncharacterized protein</fullName>
    </submittedName>
</protein>
<dbReference type="PANTHER" id="PTHR10445:SF0">
    <property type="entry name" value="GENERAL TRANSCRIPTION FACTOR IIF SUBUNIT 2"/>
    <property type="match status" value="1"/>
</dbReference>
<dbReference type="PANTHER" id="PTHR10445">
    <property type="entry name" value="GENERAL TRANSCRIPTION FACTOR IIF SUBUNIT 2"/>
    <property type="match status" value="1"/>
</dbReference>
<keyword evidence="3" id="KW-0805">Transcription regulation</keyword>
<dbReference type="InterPro" id="IPR040450">
    <property type="entry name" value="TFIIF_beta_HTH"/>
</dbReference>
<dbReference type="SUPFAM" id="SSF46785">
    <property type="entry name" value="Winged helix' DNA-binding domain"/>
    <property type="match status" value="1"/>
</dbReference>
<reference evidence="10" key="1">
    <citation type="submission" date="2021-01" db="EMBL/GenBank/DDBJ databases">
        <authorList>
            <person name="Corre E."/>
            <person name="Pelletier E."/>
            <person name="Niang G."/>
            <person name="Scheremetjew M."/>
            <person name="Finn R."/>
            <person name="Kale V."/>
            <person name="Holt S."/>
            <person name="Cochrane G."/>
            <person name="Meng A."/>
            <person name="Brown T."/>
            <person name="Cohen L."/>
        </authorList>
    </citation>
    <scope>NUCLEOTIDE SEQUENCE</scope>
    <source>
        <strain evidence="10">CCMP1897</strain>
    </source>
</reference>
<dbReference type="AlphaFoldDB" id="A0A6U9PNV0"/>
<evidence type="ECO:0000256" key="2">
    <source>
        <dbReference type="ARBA" id="ARBA00009543"/>
    </source>
</evidence>
<evidence type="ECO:0000256" key="6">
    <source>
        <dbReference type="ARBA" id="ARBA00023242"/>
    </source>
</evidence>
<feature type="domain" description="TFIIF beta subunit HTH" evidence="7">
    <location>
        <begin position="196"/>
        <end position="260"/>
    </location>
</feature>
<keyword evidence="4" id="KW-0238">DNA-binding</keyword>
<dbReference type="GO" id="GO:0005674">
    <property type="term" value="C:transcription factor TFIIF complex"/>
    <property type="evidence" value="ECO:0007669"/>
    <property type="project" value="InterPro"/>
</dbReference>
<evidence type="ECO:0000313" key="9">
    <source>
        <dbReference type="EMBL" id="CAE0606479.1"/>
    </source>
</evidence>
<evidence type="ECO:0000313" key="10">
    <source>
        <dbReference type="EMBL" id="CAE0606480.1"/>
    </source>
</evidence>
<feature type="domain" description="TFIIF beta subunit N-terminal" evidence="8">
    <location>
        <begin position="25"/>
        <end position="98"/>
    </location>
</feature>
<dbReference type="FunFam" id="1.10.10.10:FF:000035">
    <property type="entry name" value="General transcription factor IIF subunit 2"/>
    <property type="match status" value="1"/>
</dbReference>
<dbReference type="InterPro" id="IPR003196">
    <property type="entry name" value="TFIIF_beta"/>
</dbReference>
<comment type="similarity">
    <text evidence="2">Belongs to the TFIIF beta subunit family.</text>
</comment>
<evidence type="ECO:0000259" key="7">
    <source>
        <dbReference type="Pfam" id="PF02270"/>
    </source>
</evidence>
<dbReference type="Pfam" id="PF17683">
    <property type="entry name" value="TFIIF_beta_N"/>
    <property type="match status" value="1"/>
</dbReference>
<evidence type="ECO:0000259" key="8">
    <source>
        <dbReference type="Pfam" id="PF17683"/>
    </source>
</evidence>
<dbReference type="InterPro" id="IPR036388">
    <property type="entry name" value="WH-like_DNA-bd_sf"/>
</dbReference>
<accession>A0A6U9PNV0</accession>
<dbReference type="InterPro" id="IPR011039">
    <property type="entry name" value="TFIIF_interaction"/>
</dbReference>
<keyword evidence="5" id="KW-0804">Transcription</keyword>
<dbReference type="EMBL" id="HBIS01000347">
    <property type="protein sequence ID" value="CAE0606479.1"/>
    <property type="molecule type" value="Transcribed_RNA"/>
</dbReference>
<dbReference type="InterPro" id="IPR040504">
    <property type="entry name" value="TFIIF_beta_N"/>
</dbReference>